<name>A0A8T0JA67_CERPU</name>
<evidence type="ECO:0000313" key="1">
    <source>
        <dbReference type="EMBL" id="KAG0592647.1"/>
    </source>
</evidence>
<accession>A0A8T0JA67</accession>
<dbReference type="Proteomes" id="UP000822688">
    <property type="component" value="Chromosome 1"/>
</dbReference>
<dbReference type="AlphaFoldDB" id="A0A8T0JA67"/>
<organism evidence="1 2">
    <name type="scientific">Ceratodon purpureus</name>
    <name type="common">Fire moss</name>
    <name type="synonym">Dicranum purpureum</name>
    <dbReference type="NCBI Taxonomy" id="3225"/>
    <lineage>
        <taxon>Eukaryota</taxon>
        <taxon>Viridiplantae</taxon>
        <taxon>Streptophyta</taxon>
        <taxon>Embryophyta</taxon>
        <taxon>Bryophyta</taxon>
        <taxon>Bryophytina</taxon>
        <taxon>Bryopsida</taxon>
        <taxon>Dicranidae</taxon>
        <taxon>Pseudoditrichales</taxon>
        <taxon>Ditrichaceae</taxon>
        <taxon>Ceratodon</taxon>
    </lineage>
</organism>
<reference evidence="1" key="1">
    <citation type="submission" date="2020-06" db="EMBL/GenBank/DDBJ databases">
        <title>WGS assembly of Ceratodon purpureus strain R40.</title>
        <authorList>
            <person name="Carey S.B."/>
            <person name="Jenkins J."/>
            <person name="Shu S."/>
            <person name="Lovell J.T."/>
            <person name="Sreedasyam A."/>
            <person name="Maumus F."/>
            <person name="Tiley G.P."/>
            <person name="Fernandez-Pozo N."/>
            <person name="Barry K."/>
            <person name="Chen C."/>
            <person name="Wang M."/>
            <person name="Lipzen A."/>
            <person name="Daum C."/>
            <person name="Saski C.A."/>
            <person name="Payton A.C."/>
            <person name="Mcbreen J.C."/>
            <person name="Conrad R.E."/>
            <person name="Kollar L.M."/>
            <person name="Olsson S."/>
            <person name="Huttunen S."/>
            <person name="Landis J.B."/>
            <person name="Wickett N.J."/>
            <person name="Johnson M.G."/>
            <person name="Rensing S.A."/>
            <person name="Grimwood J."/>
            <person name="Schmutz J."/>
            <person name="Mcdaniel S.F."/>
        </authorList>
    </citation>
    <scope>NUCLEOTIDE SEQUENCE</scope>
    <source>
        <strain evidence="1">R40</strain>
    </source>
</reference>
<dbReference type="EMBL" id="CM026421">
    <property type="protein sequence ID" value="KAG0592647.1"/>
    <property type="molecule type" value="Genomic_DNA"/>
</dbReference>
<comment type="caution">
    <text evidence="1">The sequence shown here is derived from an EMBL/GenBank/DDBJ whole genome shotgun (WGS) entry which is preliminary data.</text>
</comment>
<evidence type="ECO:0000313" key="2">
    <source>
        <dbReference type="Proteomes" id="UP000822688"/>
    </source>
</evidence>
<protein>
    <submittedName>
        <fullName evidence="1">Uncharacterized protein</fullName>
    </submittedName>
</protein>
<sequence>MTIIVNVLHGADKGMNAALKKQCQDFCKKVKLSASSTDAERGQVNQNAVDMLADAYPHHNVMLVHPPHHKQFDGDYTQIELQVDPRFGSFQVYVFKSGKFTLQGDGGYINWCFKGNYTRNDKNVTFKQRG</sequence>
<proteinExistence type="predicted"/>
<gene>
    <name evidence="1" type="ORF">KC19_1G269600</name>
</gene>
<keyword evidence="2" id="KW-1185">Reference proteome</keyword>